<accession>A0A0F9ISH9</accession>
<proteinExistence type="predicted"/>
<evidence type="ECO:0000313" key="1">
    <source>
        <dbReference type="EMBL" id="KKM60283.1"/>
    </source>
</evidence>
<comment type="caution">
    <text evidence="1">The sequence shown here is derived from an EMBL/GenBank/DDBJ whole genome shotgun (WGS) entry which is preliminary data.</text>
</comment>
<dbReference type="EMBL" id="LAZR01011708">
    <property type="protein sequence ID" value="KKM60283.1"/>
    <property type="molecule type" value="Genomic_DNA"/>
</dbReference>
<organism evidence="1">
    <name type="scientific">marine sediment metagenome</name>
    <dbReference type="NCBI Taxonomy" id="412755"/>
    <lineage>
        <taxon>unclassified sequences</taxon>
        <taxon>metagenomes</taxon>
        <taxon>ecological metagenomes</taxon>
    </lineage>
</organism>
<reference evidence="1" key="1">
    <citation type="journal article" date="2015" name="Nature">
        <title>Complex archaea that bridge the gap between prokaryotes and eukaryotes.</title>
        <authorList>
            <person name="Spang A."/>
            <person name="Saw J.H."/>
            <person name="Jorgensen S.L."/>
            <person name="Zaremba-Niedzwiedzka K."/>
            <person name="Martijn J."/>
            <person name="Lind A.E."/>
            <person name="van Eijk R."/>
            <person name="Schleper C."/>
            <person name="Guy L."/>
            <person name="Ettema T.J."/>
        </authorList>
    </citation>
    <scope>NUCLEOTIDE SEQUENCE</scope>
</reference>
<dbReference type="AlphaFoldDB" id="A0A0F9ISH9"/>
<name>A0A0F9ISH9_9ZZZZ</name>
<sequence length="70" mass="7972">MDYYEDLAKVIFNHVHSAPDCPVAEWDRQPQSVRAPYIKAAQVATITMSEHNTFNVEMVCKEPETVANYA</sequence>
<gene>
    <name evidence="1" type="ORF">LCGC14_1543460</name>
</gene>
<protein>
    <submittedName>
        <fullName evidence="1">Uncharacterized protein</fullName>
    </submittedName>
</protein>